<evidence type="ECO:0000313" key="3">
    <source>
        <dbReference type="Proteomes" id="UP000502756"/>
    </source>
</evidence>
<dbReference type="InterPro" id="IPR007791">
    <property type="entry name" value="DjlA_N"/>
</dbReference>
<organism evidence="2 3">
    <name type="scientific">Spirosoma taeanense</name>
    <dbReference type="NCBI Taxonomy" id="2735870"/>
    <lineage>
        <taxon>Bacteria</taxon>
        <taxon>Pseudomonadati</taxon>
        <taxon>Bacteroidota</taxon>
        <taxon>Cytophagia</taxon>
        <taxon>Cytophagales</taxon>
        <taxon>Cytophagaceae</taxon>
        <taxon>Spirosoma</taxon>
    </lineage>
</organism>
<dbReference type="Proteomes" id="UP000502756">
    <property type="component" value="Chromosome"/>
</dbReference>
<dbReference type="Pfam" id="PF05099">
    <property type="entry name" value="TerB"/>
    <property type="match status" value="1"/>
</dbReference>
<keyword evidence="3" id="KW-1185">Reference proteome</keyword>
<proteinExistence type="predicted"/>
<dbReference type="AlphaFoldDB" id="A0A6M5YGH0"/>
<dbReference type="Gene3D" id="1.10.3680.10">
    <property type="entry name" value="TerB-like"/>
    <property type="match status" value="1"/>
</dbReference>
<reference evidence="2 3" key="1">
    <citation type="submission" date="2020-05" db="EMBL/GenBank/DDBJ databases">
        <title>Genome sequencing of Spirosoma sp. TS118.</title>
        <authorList>
            <person name="Lee J.-H."/>
            <person name="Jeong S."/>
            <person name="Zhao L."/>
            <person name="Jung J.-H."/>
            <person name="Kim M.-K."/>
            <person name="Lim S."/>
        </authorList>
    </citation>
    <scope>NUCLEOTIDE SEQUENCE [LARGE SCALE GENOMIC DNA]</scope>
    <source>
        <strain evidence="2 3">TS118</strain>
    </source>
</reference>
<feature type="domain" description="Co-chaperone DjlA N-terminal" evidence="1">
    <location>
        <begin position="12"/>
        <end position="110"/>
    </location>
</feature>
<evidence type="ECO:0000259" key="1">
    <source>
        <dbReference type="Pfam" id="PF05099"/>
    </source>
</evidence>
<accession>A0A6M5YGH0</accession>
<dbReference type="EMBL" id="CP053435">
    <property type="protein sequence ID" value="QJW92343.1"/>
    <property type="molecule type" value="Genomic_DNA"/>
</dbReference>
<sequence>MYSPDLCMGLGSLVYALSKLDGSLQREEIQTVRELFASDPHADLVIYAYFIRENTGESVDEAYAFGMRRLMAQRVELNEQTKKRFVSILRRVARAHEGISRQERAFIRRFWHEIRHL</sequence>
<protein>
    <submittedName>
        <fullName evidence="2">TerB family tellurite resistance protein</fullName>
    </submittedName>
</protein>
<evidence type="ECO:0000313" key="2">
    <source>
        <dbReference type="EMBL" id="QJW92343.1"/>
    </source>
</evidence>
<gene>
    <name evidence="2" type="ORF">HNV11_13410</name>
</gene>
<dbReference type="SUPFAM" id="SSF158682">
    <property type="entry name" value="TerB-like"/>
    <property type="match status" value="1"/>
</dbReference>
<dbReference type="CDD" id="cd07177">
    <property type="entry name" value="terB_like"/>
    <property type="match status" value="1"/>
</dbReference>
<dbReference type="InterPro" id="IPR029024">
    <property type="entry name" value="TerB-like"/>
</dbReference>
<dbReference type="KEGG" id="stae:HNV11_13410"/>
<name>A0A6M5YGH0_9BACT</name>